<dbReference type="InterPro" id="IPR006015">
    <property type="entry name" value="Universal_stress_UspA"/>
</dbReference>
<evidence type="ECO:0000256" key="2">
    <source>
        <dbReference type="PIRNR" id="PIRNR006276"/>
    </source>
</evidence>
<dbReference type="RefSeq" id="WP_226541279.1">
    <property type="nucleotide sequence ID" value="NZ_CP129013.1"/>
</dbReference>
<sequence length="145" mass="16075">MTHQYEKILVAVDGSNQAEFAFKKAIAIAKRNHAELIIAHVLDTRFGAVEAYDPGIVHRVEYHAKDLLEKYEKQAEEAGLTEVTIHLGHGSAKHKIAKDVAPMFDVDLIICGATGLNAVERFFMGSVSEHITRHAQCDVLIVRSK</sequence>
<gene>
    <name evidence="4" type="ORF">LC087_13140</name>
</gene>
<dbReference type="InterPro" id="IPR006016">
    <property type="entry name" value="UspA"/>
</dbReference>
<dbReference type="CDD" id="cd00293">
    <property type="entry name" value="USP-like"/>
    <property type="match status" value="1"/>
</dbReference>
<reference evidence="4 5" key="1">
    <citation type="submission" date="2023-06" db="EMBL/GenBank/DDBJ databases">
        <title>Five Gram-positive bacteria isolated from mangrove sediments in Shenzhen, Guangdong, China.</title>
        <authorList>
            <person name="Yu S."/>
            <person name="Zheng W."/>
            <person name="Huang Y."/>
        </authorList>
    </citation>
    <scope>NUCLEOTIDE SEQUENCE [LARGE SCALE GENOMIC DNA]</scope>
    <source>
        <strain evidence="4 5">SaN35-3</strain>
    </source>
</reference>
<evidence type="ECO:0000259" key="3">
    <source>
        <dbReference type="Pfam" id="PF00582"/>
    </source>
</evidence>
<keyword evidence="5" id="KW-1185">Reference proteome</keyword>
<dbReference type="PIRSF" id="PIRSF006276">
    <property type="entry name" value="UspA"/>
    <property type="match status" value="1"/>
</dbReference>
<dbReference type="Pfam" id="PF00582">
    <property type="entry name" value="Usp"/>
    <property type="match status" value="1"/>
</dbReference>
<dbReference type="Proteomes" id="UP001197974">
    <property type="component" value="Chromosome"/>
</dbReference>
<accession>A0ABY9JR30</accession>
<feature type="domain" description="UspA" evidence="3">
    <location>
        <begin position="5"/>
        <end position="143"/>
    </location>
</feature>
<dbReference type="PRINTS" id="PR01438">
    <property type="entry name" value="UNVRSLSTRESS"/>
</dbReference>
<dbReference type="Gene3D" id="3.40.50.620">
    <property type="entry name" value="HUPs"/>
    <property type="match status" value="1"/>
</dbReference>
<proteinExistence type="inferred from homology"/>
<dbReference type="InterPro" id="IPR014729">
    <property type="entry name" value="Rossmann-like_a/b/a_fold"/>
</dbReference>
<dbReference type="SUPFAM" id="SSF52402">
    <property type="entry name" value="Adenine nucleotide alpha hydrolases-like"/>
    <property type="match status" value="1"/>
</dbReference>
<dbReference type="EMBL" id="CP129013">
    <property type="protein sequence ID" value="WLR41787.1"/>
    <property type="molecule type" value="Genomic_DNA"/>
</dbReference>
<dbReference type="PANTHER" id="PTHR46268:SF6">
    <property type="entry name" value="UNIVERSAL STRESS PROTEIN UP12"/>
    <property type="match status" value="1"/>
</dbReference>
<organism evidence="4 5">
    <name type="scientific">Bacillus carboniphilus</name>
    <dbReference type="NCBI Taxonomy" id="86663"/>
    <lineage>
        <taxon>Bacteria</taxon>
        <taxon>Bacillati</taxon>
        <taxon>Bacillota</taxon>
        <taxon>Bacilli</taxon>
        <taxon>Bacillales</taxon>
        <taxon>Bacillaceae</taxon>
        <taxon>Bacillus</taxon>
    </lineage>
</organism>
<evidence type="ECO:0000313" key="4">
    <source>
        <dbReference type="EMBL" id="WLR41787.1"/>
    </source>
</evidence>
<dbReference type="PANTHER" id="PTHR46268">
    <property type="entry name" value="STRESS RESPONSE PROTEIN NHAX"/>
    <property type="match status" value="1"/>
</dbReference>
<name>A0ABY9JR30_9BACI</name>
<evidence type="ECO:0000256" key="1">
    <source>
        <dbReference type="ARBA" id="ARBA00008791"/>
    </source>
</evidence>
<protein>
    <recommendedName>
        <fullName evidence="2">Universal stress protein</fullName>
    </recommendedName>
</protein>
<comment type="similarity">
    <text evidence="1 2">Belongs to the universal stress protein A family.</text>
</comment>
<evidence type="ECO:0000313" key="5">
    <source>
        <dbReference type="Proteomes" id="UP001197974"/>
    </source>
</evidence>